<gene>
    <name evidence="1" type="ORF">K4A83_17960</name>
</gene>
<protein>
    <submittedName>
        <fullName evidence="1">Uncharacterized protein</fullName>
    </submittedName>
</protein>
<evidence type="ECO:0000313" key="1">
    <source>
        <dbReference type="EMBL" id="MCW6038141.1"/>
    </source>
</evidence>
<dbReference type="RefSeq" id="WP_265266039.1">
    <property type="nucleotide sequence ID" value="NZ_JAIHOM010000112.1"/>
</dbReference>
<proteinExistence type="predicted"/>
<accession>A0ABT3L9F6</accession>
<sequence length="90" mass="10482">MNTLNFLAELNDAEKGWGLWVDKDHVNQFHVGQYAFENDRLPKSFIHVGSLDSLAHKRQYYILHNNSLDKNEDVLSQEWAEDVLSHLDLS</sequence>
<organism evidence="1 2">
    <name type="scientific">Spirulina subsalsa FACHB-351</name>
    <dbReference type="NCBI Taxonomy" id="234711"/>
    <lineage>
        <taxon>Bacteria</taxon>
        <taxon>Bacillati</taxon>
        <taxon>Cyanobacteriota</taxon>
        <taxon>Cyanophyceae</taxon>
        <taxon>Spirulinales</taxon>
        <taxon>Spirulinaceae</taxon>
        <taxon>Spirulina</taxon>
    </lineage>
</organism>
<reference evidence="1 2" key="1">
    <citation type="submission" date="2021-08" db="EMBL/GenBank/DDBJ databases">
        <title>Draft genome sequence of Spirulina subsalsa with high tolerance to salinity and hype-accumulation of phycocyanin.</title>
        <authorList>
            <person name="Pei H."/>
            <person name="Jiang L."/>
        </authorList>
    </citation>
    <scope>NUCLEOTIDE SEQUENCE [LARGE SCALE GENOMIC DNA]</scope>
    <source>
        <strain evidence="1 2">FACHB-351</strain>
    </source>
</reference>
<keyword evidence="2" id="KW-1185">Reference proteome</keyword>
<dbReference type="Proteomes" id="UP001526426">
    <property type="component" value="Unassembled WGS sequence"/>
</dbReference>
<comment type="caution">
    <text evidence="1">The sequence shown here is derived from an EMBL/GenBank/DDBJ whole genome shotgun (WGS) entry which is preliminary data.</text>
</comment>
<name>A0ABT3L9F6_9CYAN</name>
<dbReference type="EMBL" id="JAIHOM010000112">
    <property type="protein sequence ID" value="MCW6038141.1"/>
    <property type="molecule type" value="Genomic_DNA"/>
</dbReference>
<evidence type="ECO:0000313" key="2">
    <source>
        <dbReference type="Proteomes" id="UP001526426"/>
    </source>
</evidence>